<dbReference type="Gene3D" id="1.10.1200.10">
    <property type="entry name" value="ACP-like"/>
    <property type="match status" value="1"/>
</dbReference>
<reference evidence="2 3" key="1">
    <citation type="submission" date="2018-02" db="EMBL/GenBank/DDBJ databases">
        <title>Genomic Encyclopedia of Archaeal and Bacterial Type Strains, Phase II (KMG-II): from individual species to whole genera.</title>
        <authorList>
            <person name="Goeker M."/>
        </authorList>
    </citation>
    <scope>NUCLEOTIDE SEQUENCE [LARGE SCALE GENOMIC DNA]</scope>
    <source>
        <strain evidence="2 3">DSM 18921</strain>
    </source>
</reference>
<accession>A0A2S8S5M3</accession>
<dbReference type="InterPro" id="IPR036736">
    <property type="entry name" value="ACP-like_sf"/>
</dbReference>
<evidence type="ECO:0000259" key="1">
    <source>
        <dbReference type="PROSITE" id="PS50075"/>
    </source>
</evidence>
<dbReference type="InterPro" id="IPR009081">
    <property type="entry name" value="PP-bd_ACP"/>
</dbReference>
<evidence type="ECO:0000313" key="2">
    <source>
        <dbReference type="EMBL" id="PQV56038.1"/>
    </source>
</evidence>
<protein>
    <submittedName>
        <fullName evidence="2">Phosphopantetheine binding protein</fullName>
    </submittedName>
</protein>
<comment type="caution">
    <text evidence="2">The sequence shown here is derived from an EMBL/GenBank/DDBJ whole genome shotgun (WGS) entry which is preliminary data.</text>
</comment>
<name>A0A2S8S5M3_9RHOB</name>
<dbReference type="EMBL" id="PVEP01000006">
    <property type="protein sequence ID" value="PQV56038.1"/>
    <property type="molecule type" value="Genomic_DNA"/>
</dbReference>
<dbReference type="AlphaFoldDB" id="A0A2S8S5M3"/>
<organism evidence="2 3">
    <name type="scientific">Albidovulum denitrificans</name>
    <dbReference type="NCBI Taxonomy" id="404881"/>
    <lineage>
        <taxon>Bacteria</taxon>
        <taxon>Pseudomonadati</taxon>
        <taxon>Pseudomonadota</taxon>
        <taxon>Alphaproteobacteria</taxon>
        <taxon>Rhodobacterales</taxon>
        <taxon>Paracoccaceae</taxon>
        <taxon>Albidovulum</taxon>
    </lineage>
</organism>
<dbReference type="Pfam" id="PF00550">
    <property type="entry name" value="PP-binding"/>
    <property type="match status" value="1"/>
</dbReference>
<keyword evidence="3" id="KW-1185">Reference proteome</keyword>
<dbReference type="Proteomes" id="UP000238338">
    <property type="component" value="Unassembled WGS sequence"/>
</dbReference>
<proteinExistence type="predicted"/>
<feature type="domain" description="Carrier" evidence="1">
    <location>
        <begin position="1"/>
        <end position="81"/>
    </location>
</feature>
<gene>
    <name evidence="2" type="ORF">LX70_02923</name>
</gene>
<evidence type="ECO:0000313" key="3">
    <source>
        <dbReference type="Proteomes" id="UP000238338"/>
    </source>
</evidence>
<dbReference type="RefSeq" id="WP_170076206.1">
    <property type="nucleotide sequence ID" value="NZ_PVEP01000006.1"/>
</dbReference>
<sequence length="88" mass="9720">MTDYSAQIIEAICEIDETRSPGSLGPQTRFEADLGFDSGSFIELFLILEETVEGFTLGSARLAPEDFSTIQALSDFIVRRMIELRVAA</sequence>
<dbReference type="PROSITE" id="PS50075">
    <property type="entry name" value="CARRIER"/>
    <property type="match status" value="1"/>
</dbReference>
<dbReference type="SUPFAM" id="SSF47336">
    <property type="entry name" value="ACP-like"/>
    <property type="match status" value="1"/>
</dbReference>